<protein>
    <submittedName>
        <fullName evidence="1">Uncharacterized protein</fullName>
    </submittedName>
</protein>
<proteinExistence type="predicted"/>
<dbReference type="AlphaFoldDB" id="A0AAV4XWF4"/>
<reference evidence="1 2" key="1">
    <citation type="submission" date="2021-06" db="EMBL/GenBank/DDBJ databases">
        <title>Caerostris extrusa draft genome.</title>
        <authorList>
            <person name="Kono N."/>
            <person name="Arakawa K."/>
        </authorList>
    </citation>
    <scope>NUCLEOTIDE SEQUENCE [LARGE SCALE GENOMIC DNA]</scope>
</reference>
<dbReference type="EMBL" id="BPLR01018423">
    <property type="protein sequence ID" value="GIY99487.1"/>
    <property type="molecule type" value="Genomic_DNA"/>
</dbReference>
<organism evidence="1 2">
    <name type="scientific">Caerostris extrusa</name>
    <name type="common">Bark spider</name>
    <name type="synonym">Caerostris bankana</name>
    <dbReference type="NCBI Taxonomy" id="172846"/>
    <lineage>
        <taxon>Eukaryota</taxon>
        <taxon>Metazoa</taxon>
        <taxon>Ecdysozoa</taxon>
        <taxon>Arthropoda</taxon>
        <taxon>Chelicerata</taxon>
        <taxon>Arachnida</taxon>
        <taxon>Araneae</taxon>
        <taxon>Araneomorphae</taxon>
        <taxon>Entelegynae</taxon>
        <taxon>Araneoidea</taxon>
        <taxon>Araneidae</taxon>
        <taxon>Caerostris</taxon>
    </lineage>
</organism>
<keyword evidence="2" id="KW-1185">Reference proteome</keyword>
<gene>
    <name evidence="1" type="ORF">CEXT_626091</name>
</gene>
<name>A0AAV4XWF4_CAEEX</name>
<comment type="caution">
    <text evidence="1">The sequence shown here is derived from an EMBL/GenBank/DDBJ whole genome shotgun (WGS) entry which is preliminary data.</text>
</comment>
<dbReference type="Proteomes" id="UP001054945">
    <property type="component" value="Unassembled WGS sequence"/>
</dbReference>
<evidence type="ECO:0000313" key="2">
    <source>
        <dbReference type="Proteomes" id="UP001054945"/>
    </source>
</evidence>
<sequence>MVSLSVVINKRRRESHLGECEAFLSPRPPGEKFKITTTQFLNMGLFLGIWDIRDYNRDNYVSVHAPFCRMVINVVVCPLLINEYNYSSGQGFINVLAMIAFN</sequence>
<accession>A0AAV4XWF4</accession>
<evidence type="ECO:0000313" key="1">
    <source>
        <dbReference type="EMBL" id="GIY99487.1"/>
    </source>
</evidence>